<proteinExistence type="predicted"/>
<gene>
    <name evidence="2" type="ORF">METZ01_LOCUS416439</name>
</gene>
<keyword evidence="1" id="KW-0472">Membrane</keyword>
<keyword evidence="1" id="KW-0812">Transmembrane</keyword>
<sequence length="35" mass="4140">MKKTPFIQKQLSYISQITNVIFKLGITYFVYVILT</sequence>
<reference evidence="2" key="1">
    <citation type="submission" date="2018-05" db="EMBL/GenBank/DDBJ databases">
        <authorList>
            <person name="Lanie J.A."/>
            <person name="Ng W.-L."/>
            <person name="Kazmierczak K.M."/>
            <person name="Andrzejewski T.M."/>
            <person name="Davidsen T.M."/>
            <person name="Wayne K.J."/>
            <person name="Tettelin H."/>
            <person name="Glass J.I."/>
            <person name="Rusch D."/>
            <person name="Podicherti R."/>
            <person name="Tsui H.-C.T."/>
            <person name="Winkler M.E."/>
        </authorList>
    </citation>
    <scope>NUCLEOTIDE SEQUENCE</scope>
</reference>
<organism evidence="2">
    <name type="scientific">marine metagenome</name>
    <dbReference type="NCBI Taxonomy" id="408172"/>
    <lineage>
        <taxon>unclassified sequences</taxon>
        <taxon>metagenomes</taxon>
        <taxon>ecological metagenomes</taxon>
    </lineage>
</organism>
<name>A0A382WZ15_9ZZZZ</name>
<dbReference type="AlphaFoldDB" id="A0A382WZ15"/>
<accession>A0A382WZ15</accession>
<evidence type="ECO:0000256" key="1">
    <source>
        <dbReference type="SAM" id="Phobius"/>
    </source>
</evidence>
<evidence type="ECO:0000313" key="2">
    <source>
        <dbReference type="EMBL" id="SVD63585.1"/>
    </source>
</evidence>
<feature type="non-terminal residue" evidence="2">
    <location>
        <position position="35"/>
    </location>
</feature>
<dbReference type="EMBL" id="UINC01163328">
    <property type="protein sequence ID" value="SVD63585.1"/>
    <property type="molecule type" value="Genomic_DNA"/>
</dbReference>
<protein>
    <submittedName>
        <fullName evidence="2">Uncharacterized protein</fullName>
    </submittedName>
</protein>
<feature type="transmembrane region" description="Helical" evidence="1">
    <location>
        <begin position="12"/>
        <end position="34"/>
    </location>
</feature>
<keyword evidence="1" id="KW-1133">Transmembrane helix</keyword>